<organism evidence="2 3">
    <name type="scientific">Cylindrodendrum hubeiense</name>
    <dbReference type="NCBI Taxonomy" id="595255"/>
    <lineage>
        <taxon>Eukaryota</taxon>
        <taxon>Fungi</taxon>
        <taxon>Dikarya</taxon>
        <taxon>Ascomycota</taxon>
        <taxon>Pezizomycotina</taxon>
        <taxon>Sordariomycetes</taxon>
        <taxon>Hypocreomycetidae</taxon>
        <taxon>Hypocreales</taxon>
        <taxon>Nectriaceae</taxon>
        <taxon>Cylindrodendrum</taxon>
    </lineage>
</organism>
<feature type="region of interest" description="Disordered" evidence="1">
    <location>
        <begin position="1"/>
        <end position="25"/>
    </location>
</feature>
<sequence length="203" mass="22447">MDDLSTHHRPVDPSTHALAQSRSSERRRVNKLLLLLLASSGSSSRFSKVQVQVPGPDPRLIPQAKPPGSRAKCNPPSAESEGEERQPPNLVRVVAHISTHATTLNHWSFFFPALFLSERRRPGLVVQFPIDILSPSQRLRRWRIYTSRPQPGKPTSAPPARYFPGGLSHIRTALRSALLCSVCIPSQTQSRGLHPAAVLCLPK</sequence>
<evidence type="ECO:0000256" key="1">
    <source>
        <dbReference type="SAM" id="MobiDB-lite"/>
    </source>
</evidence>
<dbReference type="EMBL" id="JAANBB010000616">
    <property type="protein sequence ID" value="KAF7537902.1"/>
    <property type="molecule type" value="Genomic_DNA"/>
</dbReference>
<dbReference type="AlphaFoldDB" id="A0A9P5GUX9"/>
<proteinExistence type="predicted"/>
<gene>
    <name evidence="2" type="ORF">G7Z17_g12747</name>
</gene>
<protein>
    <submittedName>
        <fullName evidence="2">Uncharacterized protein</fullName>
    </submittedName>
</protein>
<keyword evidence="3" id="KW-1185">Reference proteome</keyword>
<accession>A0A9P5GUX9</accession>
<dbReference type="Proteomes" id="UP000722485">
    <property type="component" value="Unassembled WGS sequence"/>
</dbReference>
<name>A0A9P5GUX9_9HYPO</name>
<feature type="region of interest" description="Disordered" evidence="1">
    <location>
        <begin position="47"/>
        <end position="87"/>
    </location>
</feature>
<comment type="caution">
    <text evidence="2">The sequence shown here is derived from an EMBL/GenBank/DDBJ whole genome shotgun (WGS) entry which is preliminary data.</text>
</comment>
<evidence type="ECO:0000313" key="3">
    <source>
        <dbReference type="Proteomes" id="UP000722485"/>
    </source>
</evidence>
<reference evidence="2" key="1">
    <citation type="submission" date="2020-03" db="EMBL/GenBank/DDBJ databases">
        <title>Draft Genome Sequence of Cylindrodendrum hubeiense.</title>
        <authorList>
            <person name="Buettner E."/>
            <person name="Kellner H."/>
        </authorList>
    </citation>
    <scope>NUCLEOTIDE SEQUENCE</scope>
    <source>
        <strain evidence="2">IHI 201604</strain>
    </source>
</reference>
<feature type="compositionally biased region" description="Basic and acidic residues" evidence="1">
    <location>
        <begin position="1"/>
        <end position="11"/>
    </location>
</feature>
<evidence type="ECO:0000313" key="2">
    <source>
        <dbReference type="EMBL" id="KAF7537902.1"/>
    </source>
</evidence>